<protein>
    <submittedName>
        <fullName evidence="2">Uncharacterized protein</fullName>
    </submittedName>
</protein>
<reference evidence="2" key="2">
    <citation type="submission" date="2020-07" db="EMBL/GenBank/DDBJ databases">
        <authorList>
            <person name="Vera ALvarez R."/>
            <person name="Arias-Moreno D.M."/>
            <person name="Jimenez-Jacinto V."/>
            <person name="Jimenez-Bremont J.F."/>
            <person name="Swaminathan K."/>
            <person name="Moose S.P."/>
            <person name="Guerrero-Gonzalez M.L."/>
            <person name="Marino-Ramirez L."/>
            <person name="Landsman D."/>
            <person name="Rodriguez-Kessler M."/>
            <person name="Delgado-Sanchez P."/>
        </authorList>
    </citation>
    <scope>NUCLEOTIDE SEQUENCE</scope>
    <source>
        <tissue evidence="2">Cladode</tissue>
    </source>
</reference>
<reference evidence="2" key="1">
    <citation type="journal article" date="2013" name="J. Plant Res.">
        <title>Effect of fungi and light on seed germination of three Opuntia species from semiarid lands of central Mexico.</title>
        <authorList>
            <person name="Delgado-Sanchez P."/>
            <person name="Jimenez-Bremont J.F."/>
            <person name="Guerrero-Gonzalez Mde L."/>
            <person name="Flores J."/>
        </authorList>
    </citation>
    <scope>NUCLEOTIDE SEQUENCE</scope>
    <source>
        <tissue evidence="2">Cladode</tissue>
    </source>
</reference>
<evidence type="ECO:0000313" key="2">
    <source>
        <dbReference type="EMBL" id="MBA4639514.1"/>
    </source>
</evidence>
<keyword evidence="1" id="KW-0472">Membrane</keyword>
<evidence type="ECO:0000256" key="1">
    <source>
        <dbReference type="SAM" id="Phobius"/>
    </source>
</evidence>
<dbReference type="AlphaFoldDB" id="A0A7C8ZC27"/>
<keyword evidence="1" id="KW-0812">Transmembrane</keyword>
<feature type="transmembrane region" description="Helical" evidence="1">
    <location>
        <begin position="12"/>
        <end position="31"/>
    </location>
</feature>
<keyword evidence="1" id="KW-1133">Transmembrane helix</keyword>
<proteinExistence type="predicted"/>
<dbReference type="EMBL" id="GISG01114157">
    <property type="protein sequence ID" value="MBA4639514.1"/>
    <property type="molecule type" value="Transcribed_RNA"/>
</dbReference>
<name>A0A7C8ZC27_OPUST</name>
<organism evidence="2">
    <name type="scientific">Opuntia streptacantha</name>
    <name type="common">Prickly pear cactus</name>
    <name type="synonym">Opuntia cardona</name>
    <dbReference type="NCBI Taxonomy" id="393608"/>
    <lineage>
        <taxon>Eukaryota</taxon>
        <taxon>Viridiplantae</taxon>
        <taxon>Streptophyta</taxon>
        <taxon>Embryophyta</taxon>
        <taxon>Tracheophyta</taxon>
        <taxon>Spermatophyta</taxon>
        <taxon>Magnoliopsida</taxon>
        <taxon>eudicotyledons</taxon>
        <taxon>Gunneridae</taxon>
        <taxon>Pentapetalae</taxon>
        <taxon>Caryophyllales</taxon>
        <taxon>Cactineae</taxon>
        <taxon>Cactaceae</taxon>
        <taxon>Opuntioideae</taxon>
        <taxon>Opuntia</taxon>
    </lineage>
</organism>
<sequence length="108" mass="12140">MYLSMYGFDSFSNFVIAFSVLHGFVVCTIFVDSCSHQLLRVLFSRGNGNKRKFSGLAEFWGMLDAYVLCGTMQELWTLWEYNSGLRVEEGKGSSMQEEGRGGGLVINN</sequence>
<accession>A0A7C8ZC27</accession>